<keyword evidence="3" id="KW-1185">Reference proteome</keyword>
<proteinExistence type="predicted"/>
<comment type="caution">
    <text evidence="2">The sequence shown here is derived from an EMBL/GenBank/DDBJ whole genome shotgun (WGS) entry which is preliminary data.</text>
</comment>
<reference evidence="3" key="1">
    <citation type="submission" date="2016-09" db="EMBL/GenBank/DDBJ databases">
        <authorList>
            <person name="Greninger A.L."/>
            <person name="Jerome K.R."/>
            <person name="Mcnair B."/>
            <person name="Wallis C."/>
            <person name="Fang F."/>
        </authorList>
    </citation>
    <scope>NUCLEOTIDE SEQUENCE [LARGE SCALE GENOMIC DNA]</scope>
    <source>
        <strain evidence="3">M6</strain>
    </source>
</reference>
<feature type="region of interest" description="Disordered" evidence="1">
    <location>
        <begin position="296"/>
        <end position="445"/>
    </location>
</feature>
<organism evidence="2 3">
    <name type="scientific">Mycolicibacterium flavescens</name>
    <name type="common">Mycobacterium flavescens</name>
    <dbReference type="NCBI Taxonomy" id="1776"/>
    <lineage>
        <taxon>Bacteria</taxon>
        <taxon>Bacillati</taxon>
        <taxon>Actinomycetota</taxon>
        <taxon>Actinomycetes</taxon>
        <taxon>Mycobacteriales</taxon>
        <taxon>Mycobacteriaceae</taxon>
        <taxon>Mycolicibacterium</taxon>
    </lineage>
</organism>
<evidence type="ECO:0000256" key="1">
    <source>
        <dbReference type="SAM" id="MobiDB-lite"/>
    </source>
</evidence>
<protein>
    <submittedName>
        <fullName evidence="2">Uncharacterized protein</fullName>
    </submittedName>
</protein>
<sequence length="445" mass="45172">MSLRADVGSTSVPIDSAQAFALLQGADPVDALREFIEGTLAAFSASSPVPYTPTDGPLDGLSRIGQGFTATGLRVGSAFILTPLGFFEVASAFIEGDTARMLAAIENIVDGPLWAVDPAFYGLRDALPAPLGGPGGAIENFRNQIWLATEEINAAIADPAGVLQNFIDGTLLAAQQPGPVPYAPVGGPIDGFARIAQGVVATGLRLAQSAVLTPIGVLQLAAAVAQGDTDQALDIIENIVDGPLWVADPALYGLRDALPAPFGGADALVENLRNSAWAVTQQINAVIRGAVQPQEAETFQTTGGENLGNDTSAENSITSIPNGRTLTVTVRDDDQGQLDSAPATTPTASGQEPSKNLTPPAAQANSGEQTGPAPTQNVVRSSPNFTPSKNQKGTGSPDANSGGGVGPQTPSTENIAAPDGGEGATQNGNLGDSPKDDPGTPSGEE</sequence>
<evidence type="ECO:0000313" key="2">
    <source>
        <dbReference type="EMBL" id="ODQ87526.1"/>
    </source>
</evidence>
<dbReference type="EMBL" id="MIHA01000021">
    <property type="protein sequence ID" value="ODQ87526.1"/>
    <property type="molecule type" value="Genomic_DNA"/>
</dbReference>
<dbReference type="Proteomes" id="UP000094053">
    <property type="component" value="Unassembled WGS sequence"/>
</dbReference>
<gene>
    <name evidence="2" type="ORF">BHQ18_23230</name>
</gene>
<dbReference type="AlphaFoldDB" id="A0A1E3RCB1"/>
<feature type="compositionally biased region" description="Polar residues" evidence="1">
    <location>
        <begin position="342"/>
        <end position="399"/>
    </location>
</feature>
<dbReference type="STRING" id="1776.BHQ18_23230"/>
<evidence type="ECO:0000313" key="3">
    <source>
        <dbReference type="Proteomes" id="UP000094053"/>
    </source>
</evidence>
<accession>A0A1E3RCB1</accession>
<name>A0A1E3RCB1_MYCFV</name>
<feature type="compositionally biased region" description="Polar residues" evidence="1">
    <location>
        <begin position="296"/>
        <end position="328"/>
    </location>
</feature>